<keyword evidence="1" id="KW-0645">Protease</keyword>
<evidence type="ECO:0000256" key="4">
    <source>
        <dbReference type="PIRSR" id="PIRSR605754-1"/>
    </source>
</evidence>
<dbReference type="GO" id="GO:0008234">
    <property type="term" value="F:cysteine-type peptidase activity"/>
    <property type="evidence" value="ECO:0007669"/>
    <property type="project" value="UniProtKB-KW"/>
</dbReference>
<evidence type="ECO:0000256" key="2">
    <source>
        <dbReference type="ARBA" id="ARBA00022801"/>
    </source>
</evidence>
<keyword evidence="5" id="KW-0472">Membrane</keyword>
<dbReference type="AlphaFoldDB" id="A0AAF0K4M5"/>
<dbReference type="SUPFAM" id="SSF63817">
    <property type="entry name" value="Sortase"/>
    <property type="match status" value="1"/>
</dbReference>
<feature type="active site" description="Acyl-thioester intermediate" evidence="4">
    <location>
        <position position="190"/>
    </location>
</feature>
<dbReference type="InterPro" id="IPR005754">
    <property type="entry name" value="Sortase"/>
</dbReference>
<accession>A0AAF0K4M5</accession>
<dbReference type="NCBIfam" id="TIGR01076">
    <property type="entry name" value="sortase_fam"/>
    <property type="match status" value="1"/>
</dbReference>
<evidence type="ECO:0000313" key="6">
    <source>
        <dbReference type="EMBL" id="WGI18888.1"/>
    </source>
</evidence>
<proteinExistence type="predicted"/>
<dbReference type="GO" id="GO:0006508">
    <property type="term" value="P:proteolysis"/>
    <property type="evidence" value="ECO:0007669"/>
    <property type="project" value="UniProtKB-KW"/>
</dbReference>
<dbReference type="InterPro" id="IPR042007">
    <property type="entry name" value="Sortase_A"/>
</dbReference>
<keyword evidence="5" id="KW-1133">Transmembrane helix</keyword>
<dbReference type="Gene3D" id="2.40.260.10">
    <property type="entry name" value="Sortase"/>
    <property type="match status" value="1"/>
</dbReference>
<dbReference type="RefSeq" id="WP_280102769.1">
    <property type="nucleotide sequence ID" value="NZ_CP122959.1"/>
</dbReference>
<gene>
    <name evidence="6" type="ORF">QBD03_09065</name>
</gene>
<protein>
    <submittedName>
        <fullName evidence="6">Class A sortase</fullName>
    </submittedName>
</protein>
<keyword evidence="3" id="KW-0788">Thiol protease</keyword>
<dbReference type="CDD" id="cd06165">
    <property type="entry name" value="Sortase_A"/>
    <property type="match status" value="1"/>
</dbReference>
<feature type="transmembrane region" description="Helical" evidence="5">
    <location>
        <begin position="12"/>
        <end position="30"/>
    </location>
</feature>
<evidence type="ECO:0000256" key="5">
    <source>
        <dbReference type="SAM" id="Phobius"/>
    </source>
</evidence>
<feature type="active site" description="Proton donor/acceptor" evidence="4">
    <location>
        <position position="128"/>
    </location>
</feature>
<keyword evidence="5" id="KW-0812">Transmembrane</keyword>
<evidence type="ECO:0000256" key="3">
    <source>
        <dbReference type="ARBA" id="ARBA00022807"/>
    </source>
</evidence>
<dbReference type="Proteomes" id="UP001179858">
    <property type="component" value="Chromosome"/>
</dbReference>
<name>A0AAF0K4M5_LATSK</name>
<sequence>MKGQQKPPAVKWVRWLFIASLCLFLGLMGVQKYRHDQLTQNIARARTVKVRPVQTKKAADDNAPQPTYWDEDTRGITVGKLAIPSVGIKLPIIKGIGQTNGHDNMLKAAVTNKQGQIMGKRNYVLSSHDIAQENVLFSPLSQMKVGAAIYLSDMKQVYTYRVISRKTVKANQVAILDDVRQKRLVTLYTCDPDGEIVNGQTYERTVVVGELVKTTKASAKTLTPFYEKASDKSQFCRMLF</sequence>
<evidence type="ECO:0000256" key="1">
    <source>
        <dbReference type="ARBA" id="ARBA00022670"/>
    </source>
</evidence>
<dbReference type="InterPro" id="IPR023365">
    <property type="entry name" value="Sortase_dom-sf"/>
</dbReference>
<dbReference type="Pfam" id="PF04203">
    <property type="entry name" value="Sortase"/>
    <property type="match status" value="1"/>
</dbReference>
<evidence type="ECO:0000313" key="7">
    <source>
        <dbReference type="Proteomes" id="UP001179858"/>
    </source>
</evidence>
<dbReference type="EMBL" id="CP122959">
    <property type="protein sequence ID" value="WGI18888.1"/>
    <property type="molecule type" value="Genomic_DNA"/>
</dbReference>
<keyword evidence="2" id="KW-0378">Hydrolase</keyword>
<organism evidence="6 7">
    <name type="scientific">Latilactobacillus sakei</name>
    <name type="common">Lactobacillus sakei</name>
    <dbReference type="NCBI Taxonomy" id="1599"/>
    <lineage>
        <taxon>Bacteria</taxon>
        <taxon>Bacillati</taxon>
        <taxon>Bacillota</taxon>
        <taxon>Bacilli</taxon>
        <taxon>Lactobacillales</taxon>
        <taxon>Lactobacillaceae</taxon>
        <taxon>Latilactobacillus</taxon>
    </lineage>
</organism>
<reference evidence="6" key="1">
    <citation type="submission" date="2023-04" db="EMBL/GenBank/DDBJ databases">
        <title>Novel strain of Lactilactobacillus sakei and use thereof.</title>
        <authorList>
            <person name="Kim S.Y."/>
        </authorList>
    </citation>
    <scope>NUCLEOTIDE SEQUENCE</scope>
    <source>
        <strain evidence="6">HUP1</strain>
    </source>
</reference>